<dbReference type="AlphaFoldDB" id="I6YY80"/>
<dbReference type="EMBL" id="CP003557">
    <property type="protein sequence ID" value="AFN75497.1"/>
    <property type="molecule type" value="Genomic_DNA"/>
</dbReference>
<organism evidence="1 2">
    <name type="scientific">Melioribacter roseus (strain DSM 23840 / JCM 17771 / VKM B-2668 / P3M-2)</name>
    <dbReference type="NCBI Taxonomy" id="1191523"/>
    <lineage>
        <taxon>Bacteria</taxon>
        <taxon>Pseudomonadati</taxon>
        <taxon>Ignavibacteriota</taxon>
        <taxon>Ignavibacteria</taxon>
        <taxon>Ignavibacteriales</taxon>
        <taxon>Melioribacteraceae</taxon>
        <taxon>Melioribacter</taxon>
    </lineage>
</organism>
<evidence type="ECO:0000313" key="1">
    <source>
        <dbReference type="EMBL" id="AFN75497.1"/>
    </source>
</evidence>
<dbReference type="STRING" id="1191523.MROS_2267"/>
<accession>I6YY80</accession>
<proteinExistence type="predicted"/>
<sequence>MKRYIYVLTVIILLAGISEGQTVRKGFNFLSISDSADTIVTTVFASGDVKGLAAGENKEELATNGALGVSMAIRDILITASINVATTMDTLNNTFSNIILNPSNGSGLRSGLLDFRKKKIFNNFNLHMYATVSTSTWKIENEIKDVTVGGIGVLIERALISNNEENEVTLSYELGLSVRTLMGELASNEEKRLRFLNTKNSVFGGLEGGMTIRVNNLIASLQFYYFIGDHVNGVTGGQLATGISISTNLFSFKSKYED</sequence>
<dbReference type="RefSeq" id="WP_014856929.1">
    <property type="nucleotide sequence ID" value="NC_018178.1"/>
</dbReference>
<protein>
    <recommendedName>
        <fullName evidence="3">Outer membrane protein beta-barrel domain-containing protein</fullName>
    </recommendedName>
</protein>
<evidence type="ECO:0000313" key="2">
    <source>
        <dbReference type="Proteomes" id="UP000009011"/>
    </source>
</evidence>
<evidence type="ECO:0008006" key="3">
    <source>
        <dbReference type="Google" id="ProtNLM"/>
    </source>
</evidence>
<name>I6YY80_MELRP</name>
<dbReference type="KEGG" id="mro:MROS_2267"/>
<keyword evidence="2" id="KW-1185">Reference proteome</keyword>
<gene>
    <name evidence="1" type="ordered locus">MROS_2267</name>
</gene>
<reference evidence="1 2" key="1">
    <citation type="journal article" date="2013" name="PLoS ONE">
        <title>Genomic analysis of Melioribacter roseus, facultatively anaerobic organotrophic bacterium representing a novel deep lineage within Bacteriodetes/Chlorobi group.</title>
        <authorList>
            <person name="Kadnikov V.V."/>
            <person name="Mardanov A.V."/>
            <person name="Podosokorskaya O.A."/>
            <person name="Gavrilov S.N."/>
            <person name="Kublanov I.V."/>
            <person name="Beletsky A.V."/>
            <person name="Bonch-Osmolovskaya E.A."/>
            <person name="Ravin N.V."/>
        </authorList>
    </citation>
    <scope>NUCLEOTIDE SEQUENCE [LARGE SCALE GENOMIC DNA]</scope>
    <source>
        <strain evidence="2">JCM 17771 / P3M-2</strain>
    </source>
</reference>
<dbReference type="Proteomes" id="UP000009011">
    <property type="component" value="Chromosome"/>
</dbReference>
<dbReference type="HOGENOM" id="CLU_1076917_0_0_10"/>